<sequence>MNYKSIIPVLLFSFLISTINAQVGVGTDDPQAALDINSTDSGLLLPRVDLQSDTDNTTVKNPNGTALVNGTMVWNTAATGIKPAGFYYWMDGEWTQVISSTQKTVHFGKMIIDASGSKIITGIGFKPSSIEFIAVNRVQNYNDGAYRSSSNNSNDVRMASGQMTGFATNYNGVKSQQVISYGTSGSSINNIGTYSSSNHCIAAYFVNNNGEAIHDNGQSNNGSDAQDGLIRASLTTFDNDGFTINVDKFLAGATSNDRTNQIVVIFKAYR</sequence>
<feature type="signal peptide" evidence="1">
    <location>
        <begin position="1"/>
        <end position="21"/>
    </location>
</feature>
<dbReference type="Proteomes" id="UP000248584">
    <property type="component" value="Unassembled WGS sequence"/>
</dbReference>
<name>A0ABX5Q3E0_9FLAO</name>
<proteinExistence type="predicted"/>
<evidence type="ECO:0000256" key="1">
    <source>
        <dbReference type="SAM" id="SignalP"/>
    </source>
</evidence>
<organism evidence="2 3">
    <name type="scientific">Nonlabens dokdonensis</name>
    <dbReference type="NCBI Taxonomy" id="328515"/>
    <lineage>
        <taxon>Bacteria</taxon>
        <taxon>Pseudomonadati</taxon>
        <taxon>Bacteroidota</taxon>
        <taxon>Flavobacteriia</taxon>
        <taxon>Flavobacteriales</taxon>
        <taxon>Flavobacteriaceae</taxon>
        <taxon>Nonlabens</taxon>
    </lineage>
</organism>
<keyword evidence="1" id="KW-0732">Signal</keyword>
<protein>
    <submittedName>
        <fullName evidence="2">Uncharacterized protein</fullName>
    </submittedName>
</protein>
<accession>A0ABX5Q3E0</accession>
<keyword evidence="3" id="KW-1185">Reference proteome</keyword>
<reference evidence="2 3" key="1">
    <citation type="submission" date="2018-06" db="EMBL/GenBank/DDBJ databases">
        <title>Genomic Encyclopedia of Archaeal and Bacterial Type Strains, Phase II (KMG-II): from individual species to whole genera.</title>
        <authorList>
            <person name="Goeker M."/>
        </authorList>
    </citation>
    <scope>NUCLEOTIDE SEQUENCE [LARGE SCALE GENOMIC DNA]</scope>
    <source>
        <strain evidence="2 3">DSM 17205</strain>
    </source>
</reference>
<evidence type="ECO:0000313" key="2">
    <source>
        <dbReference type="EMBL" id="PZX44492.1"/>
    </source>
</evidence>
<comment type="caution">
    <text evidence="2">The sequence shown here is derived from an EMBL/GenBank/DDBJ whole genome shotgun (WGS) entry which is preliminary data.</text>
</comment>
<feature type="chain" id="PRO_5046562304" evidence="1">
    <location>
        <begin position="22"/>
        <end position="270"/>
    </location>
</feature>
<gene>
    <name evidence="2" type="ORF">LX97_01510</name>
</gene>
<dbReference type="RefSeq" id="WP_015362351.1">
    <property type="nucleotide sequence ID" value="NZ_QKZR01000001.1"/>
</dbReference>
<dbReference type="EMBL" id="QKZR01000001">
    <property type="protein sequence ID" value="PZX44492.1"/>
    <property type="molecule type" value="Genomic_DNA"/>
</dbReference>
<evidence type="ECO:0000313" key="3">
    <source>
        <dbReference type="Proteomes" id="UP000248584"/>
    </source>
</evidence>